<evidence type="ECO:0008006" key="3">
    <source>
        <dbReference type="Google" id="ProtNLM"/>
    </source>
</evidence>
<accession>A0ABP9VW55</accession>
<dbReference type="PROSITE" id="PS00197">
    <property type="entry name" value="2FE2S_FER_1"/>
    <property type="match status" value="1"/>
</dbReference>
<sequence length="79" mass="8651">MALTLQIGVKTVFTMCRGASTCAHGLCTGCFELVHMGGLCEAMRTATRAHARAGLSIFSIRANHVKRQRRRRSPPVSHQ</sequence>
<dbReference type="Proteomes" id="UP001416858">
    <property type="component" value="Unassembled WGS sequence"/>
</dbReference>
<protein>
    <recommendedName>
        <fullName evidence="3">Secreted protein</fullName>
    </recommendedName>
</protein>
<evidence type="ECO:0000313" key="2">
    <source>
        <dbReference type="Proteomes" id="UP001416858"/>
    </source>
</evidence>
<dbReference type="EMBL" id="BAABRO010000009">
    <property type="protein sequence ID" value="GAA5508458.1"/>
    <property type="molecule type" value="Genomic_DNA"/>
</dbReference>
<evidence type="ECO:0000313" key="1">
    <source>
        <dbReference type="EMBL" id="GAA5508458.1"/>
    </source>
</evidence>
<reference evidence="1 2" key="1">
    <citation type="submission" date="2024-02" db="EMBL/GenBank/DDBJ databases">
        <title>Rhodopirellula caenicola NBRC 110016.</title>
        <authorList>
            <person name="Ichikawa N."/>
            <person name="Katano-Makiyama Y."/>
            <person name="Hidaka K."/>
        </authorList>
    </citation>
    <scope>NUCLEOTIDE SEQUENCE [LARGE SCALE GENOMIC DNA]</scope>
    <source>
        <strain evidence="1 2">NBRC 110016</strain>
    </source>
</reference>
<comment type="caution">
    <text evidence="1">The sequence shown here is derived from an EMBL/GenBank/DDBJ whole genome shotgun (WGS) entry which is preliminary data.</text>
</comment>
<dbReference type="InterPro" id="IPR006058">
    <property type="entry name" value="2Fe2S_fd_BS"/>
</dbReference>
<gene>
    <name evidence="1" type="ORF">Rcae01_03924</name>
</gene>
<name>A0ABP9VW55_9BACT</name>
<keyword evidence="2" id="KW-1185">Reference proteome</keyword>
<proteinExistence type="predicted"/>
<organism evidence="1 2">
    <name type="scientific">Novipirellula caenicola</name>
    <dbReference type="NCBI Taxonomy" id="1536901"/>
    <lineage>
        <taxon>Bacteria</taxon>
        <taxon>Pseudomonadati</taxon>
        <taxon>Planctomycetota</taxon>
        <taxon>Planctomycetia</taxon>
        <taxon>Pirellulales</taxon>
        <taxon>Pirellulaceae</taxon>
        <taxon>Novipirellula</taxon>
    </lineage>
</organism>